<evidence type="ECO:0008006" key="6">
    <source>
        <dbReference type="Google" id="ProtNLM"/>
    </source>
</evidence>
<evidence type="ECO:0000313" key="4">
    <source>
        <dbReference type="Proteomes" id="UP000180113"/>
    </source>
</evidence>
<organism evidence="2 4">
    <name type="scientific">Mycobacteroides chelonae</name>
    <name type="common">Mycobacterium chelonae</name>
    <dbReference type="NCBI Taxonomy" id="1774"/>
    <lineage>
        <taxon>Bacteria</taxon>
        <taxon>Bacillati</taxon>
        <taxon>Actinomycetota</taxon>
        <taxon>Actinomycetes</taxon>
        <taxon>Mycobacteriales</taxon>
        <taxon>Mycobacteriaceae</taxon>
        <taxon>Mycobacteroides</taxon>
    </lineage>
</organism>
<reference evidence="2 4" key="1">
    <citation type="submission" date="2016-10" db="EMBL/GenBank/DDBJ databases">
        <title>Evaluation of Human, Animal and Environmental Mycobacterium chelonae Isolates by Core Genome Phylogenomic Analysis, Targeted Gene Comparison, and Anti-microbial Susceptibility Patterns: A Tale of Mistaken Identities.</title>
        <authorList>
            <person name="Fogelson S.B."/>
            <person name="Camus A.C."/>
            <person name="Lorenz W."/>
            <person name="Vasireddy R."/>
            <person name="Vasireddy S."/>
            <person name="Smith T."/>
            <person name="Brown-Elliott B.A."/>
            <person name="Wallace R.J.Jr."/>
            <person name="Hasan N.A."/>
            <person name="Reischl U."/>
            <person name="Sanchez S."/>
        </authorList>
    </citation>
    <scope>NUCLEOTIDE SEQUENCE [LARGE SCALE GENOMIC DNA]</scope>
    <source>
        <strain evidence="2 4">42895</strain>
    </source>
</reference>
<gene>
    <name evidence="2" type="ORF">BKG62_02220</name>
    <name evidence="3" type="ORF">FJK96_09060</name>
</gene>
<dbReference type="RefSeq" id="WP_070918153.1">
    <property type="nucleotide sequence ID" value="NZ_CP041150.1"/>
</dbReference>
<dbReference type="AlphaFoldDB" id="A0AB73LZJ4"/>
<reference evidence="3 5" key="2">
    <citation type="submission" date="2019-06" db="EMBL/GenBank/DDBJ databases">
        <title>Whole geneome sequnce of Mycobacteroides chelonae M77 isolated from bovine milk from Meghalaya, India.</title>
        <authorList>
            <person name="Vise E."/>
            <person name="Das S."/>
            <person name="Garg A."/>
            <person name="Ghatak S."/>
            <person name="Shakuntala I."/>
            <person name="Milton A.A.P."/>
            <person name="Karam A."/>
            <person name="Sanjukta R."/>
            <person name="Puro K."/>
            <person name="Sen A."/>
        </authorList>
    </citation>
    <scope>NUCLEOTIDE SEQUENCE [LARGE SCALE GENOMIC DNA]</scope>
    <source>
        <strain evidence="3 5">M77</strain>
    </source>
</reference>
<feature type="chain" id="PRO_5044479440" description="DUF4352 domain-containing protein" evidence="1">
    <location>
        <begin position="25"/>
        <end position="163"/>
    </location>
</feature>
<proteinExistence type="predicted"/>
<sequence length="163" mass="16999">MRNTAGVFALWTVGTLVSCSSAPALPPMDTEISDGPLACKVQQVVRFGNMVPMLTSRGSLPRPTGYWAAFSILVTNNGTEKSTAFTVAAQSLDTSQGTVVPLPKIDQFLGNPEDVLAGDQETYTVAFEVLPGAIMQSLTLHCGAKSITVGIGQPVDPGAAETD</sequence>
<dbReference type="EMBL" id="CP041150">
    <property type="protein sequence ID" value="QDF70278.1"/>
    <property type="molecule type" value="Genomic_DNA"/>
</dbReference>
<evidence type="ECO:0000313" key="3">
    <source>
        <dbReference type="EMBL" id="QDF70278.1"/>
    </source>
</evidence>
<evidence type="ECO:0000256" key="1">
    <source>
        <dbReference type="SAM" id="SignalP"/>
    </source>
</evidence>
<protein>
    <recommendedName>
        <fullName evidence="6">DUF4352 domain-containing protein</fullName>
    </recommendedName>
</protein>
<evidence type="ECO:0000313" key="2">
    <source>
        <dbReference type="EMBL" id="OHT55027.1"/>
    </source>
</evidence>
<dbReference type="PROSITE" id="PS51257">
    <property type="entry name" value="PROKAR_LIPOPROTEIN"/>
    <property type="match status" value="1"/>
</dbReference>
<accession>A0AB73LZJ4</accession>
<name>A0AB73LZJ4_MYCCH</name>
<dbReference type="Proteomes" id="UP000180113">
    <property type="component" value="Unassembled WGS sequence"/>
</dbReference>
<dbReference type="Proteomes" id="UP000317728">
    <property type="component" value="Chromosome"/>
</dbReference>
<keyword evidence="1" id="KW-0732">Signal</keyword>
<feature type="signal peptide" evidence="1">
    <location>
        <begin position="1"/>
        <end position="24"/>
    </location>
</feature>
<dbReference type="EMBL" id="MLHW01000001">
    <property type="protein sequence ID" value="OHT55027.1"/>
    <property type="molecule type" value="Genomic_DNA"/>
</dbReference>
<evidence type="ECO:0000313" key="5">
    <source>
        <dbReference type="Proteomes" id="UP000317728"/>
    </source>
</evidence>